<organism evidence="2 3">
    <name type="scientific">Candidatus Berkelbacteria bacterium RIFCSPHIGHO2_12_FULL_36_9</name>
    <dbReference type="NCBI Taxonomy" id="1797469"/>
    <lineage>
        <taxon>Bacteria</taxon>
        <taxon>Candidatus Berkelbacteria</taxon>
    </lineage>
</organism>
<dbReference type="EMBL" id="MEZV01000054">
    <property type="protein sequence ID" value="OGD65653.1"/>
    <property type="molecule type" value="Genomic_DNA"/>
</dbReference>
<keyword evidence="1" id="KW-1133">Transmembrane helix</keyword>
<dbReference type="AlphaFoldDB" id="A0A1F5EE71"/>
<dbReference type="NCBIfam" id="TIGR02532">
    <property type="entry name" value="IV_pilin_GFxxxE"/>
    <property type="match status" value="1"/>
</dbReference>
<comment type="caution">
    <text evidence="2">The sequence shown here is derived from an EMBL/GenBank/DDBJ whole genome shotgun (WGS) entry which is preliminary data.</text>
</comment>
<dbReference type="Proteomes" id="UP000176451">
    <property type="component" value="Unassembled WGS sequence"/>
</dbReference>
<gene>
    <name evidence="2" type="ORF">A3F08_02400</name>
</gene>
<evidence type="ECO:0000256" key="1">
    <source>
        <dbReference type="SAM" id="Phobius"/>
    </source>
</evidence>
<feature type="transmembrane region" description="Helical" evidence="1">
    <location>
        <begin position="6"/>
        <end position="28"/>
    </location>
</feature>
<proteinExistence type="predicted"/>
<evidence type="ECO:0000313" key="2">
    <source>
        <dbReference type="EMBL" id="OGD65653.1"/>
    </source>
</evidence>
<protein>
    <recommendedName>
        <fullName evidence="4">Type II secretion system protein GspG C-terminal domain-containing protein</fullName>
    </recommendedName>
</protein>
<reference evidence="2 3" key="1">
    <citation type="journal article" date="2016" name="Nat. Commun.">
        <title>Thousands of microbial genomes shed light on interconnected biogeochemical processes in an aquifer system.</title>
        <authorList>
            <person name="Anantharaman K."/>
            <person name="Brown C.T."/>
            <person name="Hug L.A."/>
            <person name="Sharon I."/>
            <person name="Castelle C.J."/>
            <person name="Probst A.J."/>
            <person name="Thomas B.C."/>
            <person name="Singh A."/>
            <person name="Wilkins M.J."/>
            <person name="Karaoz U."/>
            <person name="Brodie E.L."/>
            <person name="Williams K.H."/>
            <person name="Hubbard S.S."/>
            <person name="Banfield J.F."/>
        </authorList>
    </citation>
    <scope>NUCLEOTIDE SEQUENCE [LARGE SCALE GENOMIC DNA]</scope>
</reference>
<keyword evidence="1" id="KW-0472">Membrane</keyword>
<dbReference type="PROSITE" id="PS00409">
    <property type="entry name" value="PROKAR_NTER_METHYL"/>
    <property type="match status" value="1"/>
</dbReference>
<dbReference type="InterPro" id="IPR045584">
    <property type="entry name" value="Pilin-like"/>
</dbReference>
<dbReference type="InterPro" id="IPR012902">
    <property type="entry name" value="N_methyl_site"/>
</dbReference>
<dbReference type="Gene3D" id="3.30.700.10">
    <property type="entry name" value="Glycoprotein, Type 4 Pilin"/>
    <property type="match status" value="1"/>
</dbReference>
<dbReference type="Pfam" id="PF07963">
    <property type="entry name" value="N_methyl"/>
    <property type="match status" value="1"/>
</dbReference>
<dbReference type="PANTHER" id="PTHR30093">
    <property type="entry name" value="GENERAL SECRETION PATHWAY PROTEIN G"/>
    <property type="match status" value="1"/>
</dbReference>
<sequence>MKRGFTLIELLVVIAIIGILAAMVLVALGSAREKARIASGKGTLSGISAAIALCLDAAGTVAAAPAAAGAICDAASVTETFPALPSGWSYDATTGSGDTTTVNASFDGNIDGTGACTQTGCTFVGI</sequence>
<dbReference type="SUPFAM" id="SSF54523">
    <property type="entry name" value="Pili subunits"/>
    <property type="match status" value="1"/>
</dbReference>
<evidence type="ECO:0000313" key="3">
    <source>
        <dbReference type="Proteomes" id="UP000176451"/>
    </source>
</evidence>
<evidence type="ECO:0008006" key="4">
    <source>
        <dbReference type="Google" id="ProtNLM"/>
    </source>
</evidence>
<name>A0A1F5EE71_9BACT</name>
<dbReference type="STRING" id="1797469.A3F08_02400"/>
<keyword evidence="1" id="KW-0812">Transmembrane</keyword>
<accession>A0A1F5EE71</accession>